<keyword evidence="8" id="KW-0449">Lipoprotein</keyword>
<accession>F7YYA4</accession>
<dbReference type="EC" id="2.5.1.145" evidence="7"/>
<evidence type="ECO:0000313" key="9">
    <source>
        <dbReference type="Proteomes" id="UP000006804"/>
    </source>
</evidence>
<gene>
    <name evidence="7" type="primary">lgt</name>
    <name evidence="8" type="ORF">Theth_0841</name>
</gene>
<evidence type="ECO:0000256" key="4">
    <source>
        <dbReference type="ARBA" id="ARBA00022692"/>
    </source>
</evidence>
<feature type="transmembrane region" description="Helical" evidence="7">
    <location>
        <begin position="228"/>
        <end position="248"/>
    </location>
</feature>
<dbReference type="PANTHER" id="PTHR30589:SF0">
    <property type="entry name" value="PHOSPHATIDYLGLYCEROL--PROLIPOPROTEIN DIACYLGLYCERYL TRANSFERASE"/>
    <property type="match status" value="1"/>
</dbReference>
<comment type="function">
    <text evidence="7">Catalyzes the transfer of the diacylglyceryl group from phosphatidylglycerol to the sulfhydryl group of the N-terminal cysteine of a prolipoprotein, the first step in the formation of mature lipoproteins.</text>
</comment>
<dbReference type="PROSITE" id="PS01311">
    <property type="entry name" value="LGT"/>
    <property type="match status" value="1"/>
</dbReference>
<dbReference type="InterPro" id="IPR001640">
    <property type="entry name" value="Lgt"/>
</dbReference>
<keyword evidence="6 7" id="KW-0472">Membrane</keyword>
<comment type="pathway">
    <text evidence="7">Protein modification; lipoprotein biosynthesis (diacylglyceryl transfer).</text>
</comment>
<keyword evidence="9" id="KW-1185">Reference proteome</keyword>
<proteinExistence type="inferred from homology"/>
<evidence type="ECO:0000256" key="7">
    <source>
        <dbReference type="HAMAP-Rule" id="MF_01147"/>
    </source>
</evidence>
<keyword evidence="3 7" id="KW-0808">Transferase</keyword>
<evidence type="ECO:0000256" key="1">
    <source>
        <dbReference type="ARBA" id="ARBA00007150"/>
    </source>
</evidence>
<comment type="catalytic activity">
    <reaction evidence="7">
        <text>L-cysteinyl-[prolipoprotein] + a 1,2-diacyl-sn-glycero-3-phospho-(1'-sn-glycerol) = an S-1,2-diacyl-sn-glyceryl-L-cysteinyl-[prolipoprotein] + sn-glycerol 1-phosphate + H(+)</text>
        <dbReference type="Rhea" id="RHEA:56712"/>
        <dbReference type="Rhea" id="RHEA-COMP:14679"/>
        <dbReference type="Rhea" id="RHEA-COMP:14680"/>
        <dbReference type="ChEBI" id="CHEBI:15378"/>
        <dbReference type="ChEBI" id="CHEBI:29950"/>
        <dbReference type="ChEBI" id="CHEBI:57685"/>
        <dbReference type="ChEBI" id="CHEBI:64716"/>
        <dbReference type="ChEBI" id="CHEBI:140658"/>
        <dbReference type="EC" id="2.5.1.145"/>
    </reaction>
</comment>
<evidence type="ECO:0000313" key="8">
    <source>
        <dbReference type="EMBL" id="AEH50925.1"/>
    </source>
</evidence>
<feature type="transmembrane region" description="Helical" evidence="7">
    <location>
        <begin position="72"/>
        <end position="95"/>
    </location>
</feature>
<organism evidence="8 9">
    <name type="scientific">Pseudothermotoga thermarum DSM 5069</name>
    <dbReference type="NCBI Taxonomy" id="688269"/>
    <lineage>
        <taxon>Bacteria</taxon>
        <taxon>Thermotogati</taxon>
        <taxon>Thermotogota</taxon>
        <taxon>Thermotogae</taxon>
        <taxon>Thermotogales</taxon>
        <taxon>Thermotogaceae</taxon>
        <taxon>Pseudothermotoga</taxon>
    </lineage>
</organism>
<dbReference type="PATRIC" id="fig|688269.3.peg.865"/>
<dbReference type="GO" id="GO:0042158">
    <property type="term" value="P:lipoprotein biosynthetic process"/>
    <property type="evidence" value="ECO:0007669"/>
    <property type="project" value="UniProtKB-UniRule"/>
</dbReference>
<sequence length="285" mass="33055" precursor="true">MVFLITLIGASIISSFLAIYYVFSGKVILSPVLARFGAFEIRYYSLFALAGILLAYILARKEAKKEGINLELFDEMIFFGILMGIVGARVFYVIFNLNYYAKNPLEVFMIWRGGLSIYGALIFGVLTVVIYLKVKKPVNFNVWQILDIGATFFPLGQAIGRWGNFFNYEAYGAPTNLVWKMYVPARFRLYGYENYEFFHPTFLYEFLWNLFVFLLLKNFYDKYKKSHGEVFGLYLALYSLGRICIERIRLDNLLIGQIRASQLIAAITMICGSLIFLYRRRELKT</sequence>
<dbReference type="Pfam" id="PF01790">
    <property type="entry name" value="LGT"/>
    <property type="match status" value="1"/>
</dbReference>
<evidence type="ECO:0000256" key="5">
    <source>
        <dbReference type="ARBA" id="ARBA00022989"/>
    </source>
</evidence>
<feature type="transmembrane region" description="Helical" evidence="7">
    <location>
        <begin position="115"/>
        <end position="134"/>
    </location>
</feature>
<dbReference type="Proteomes" id="UP000006804">
    <property type="component" value="Chromosome"/>
</dbReference>
<dbReference type="NCBIfam" id="TIGR00544">
    <property type="entry name" value="lgt"/>
    <property type="match status" value="1"/>
</dbReference>
<evidence type="ECO:0000256" key="6">
    <source>
        <dbReference type="ARBA" id="ARBA00023136"/>
    </source>
</evidence>
<dbReference type="GO" id="GO:0005886">
    <property type="term" value="C:plasma membrane"/>
    <property type="evidence" value="ECO:0007669"/>
    <property type="project" value="UniProtKB-SubCell"/>
</dbReference>
<feature type="binding site" evidence="7">
    <location>
        <position position="161"/>
    </location>
    <ligand>
        <name>a 1,2-diacyl-sn-glycero-3-phospho-(1'-sn-glycerol)</name>
        <dbReference type="ChEBI" id="CHEBI:64716"/>
    </ligand>
</feature>
<dbReference type="EMBL" id="CP002351">
    <property type="protein sequence ID" value="AEH50925.1"/>
    <property type="molecule type" value="Genomic_DNA"/>
</dbReference>
<dbReference type="RefSeq" id="WP_013932147.1">
    <property type="nucleotide sequence ID" value="NC_015707.1"/>
</dbReference>
<dbReference type="AlphaFoldDB" id="F7YYA4"/>
<comment type="subcellular location">
    <subcellularLocation>
        <location evidence="7">Cell membrane</location>
        <topology evidence="7">Multi-pass membrane protein</topology>
    </subcellularLocation>
</comment>
<feature type="transmembrane region" description="Helical" evidence="7">
    <location>
        <begin position="141"/>
        <end position="159"/>
    </location>
</feature>
<keyword evidence="2 7" id="KW-1003">Cell membrane</keyword>
<dbReference type="STRING" id="688269.Theth_0841"/>
<dbReference type="KEGG" id="tta:Theth_0841"/>
<feature type="transmembrane region" description="Helical" evidence="7">
    <location>
        <begin position="260"/>
        <end position="278"/>
    </location>
</feature>
<evidence type="ECO:0000256" key="3">
    <source>
        <dbReference type="ARBA" id="ARBA00022679"/>
    </source>
</evidence>
<name>F7YYA4_9THEM</name>
<feature type="transmembrane region" description="Helical" evidence="7">
    <location>
        <begin position="197"/>
        <end position="216"/>
    </location>
</feature>
<dbReference type="UniPathway" id="UPA00664"/>
<keyword evidence="4 7" id="KW-0812">Transmembrane</keyword>
<dbReference type="HAMAP" id="MF_01147">
    <property type="entry name" value="Lgt"/>
    <property type="match status" value="1"/>
</dbReference>
<dbReference type="eggNOG" id="COG0682">
    <property type="taxonomic scope" value="Bacteria"/>
</dbReference>
<comment type="similarity">
    <text evidence="1 7">Belongs to the Lgt family.</text>
</comment>
<keyword evidence="5 7" id="KW-1133">Transmembrane helix</keyword>
<evidence type="ECO:0000256" key="2">
    <source>
        <dbReference type="ARBA" id="ARBA00022475"/>
    </source>
</evidence>
<protein>
    <recommendedName>
        <fullName evidence="7">Phosphatidylglycerol--prolipoprotein diacylglyceryl transferase</fullName>
        <ecNumber evidence="7">2.5.1.145</ecNumber>
    </recommendedName>
</protein>
<feature type="transmembrane region" description="Helical" evidence="7">
    <location>
        <begin position="42"/>
        <end position="60"/>
    </location>
</feature>
<dbReference type="PANTHER" id="PTHR30589">
    <property type="entry name" value="PROLIPOPROTEIN DIACYLGLYCERYL TRANSFERASE"/>
    <property type="match status" value="1"/>
</dbReference>
<dbReference type="GO" id="GO:0008961">
    <property type="term" value="F:phosphatidylglycerol-prolipoprotein diacylglyceryl transferase activity"/>
    <property type="evidence" value="ECO:0007669"/>
    <property type="project" value="UniProtKB-UniRule"/>
</dbReference>
<reference evidence="8 9" key="1">
    <citation type="submission" date="2010-11" db="EMBL/GenBank/DDBJ databases">
        <title>The complete genome of Thermotoga thermarum DSM 5069.</title>
        <authorList>
            <consortium name="US DOE Joint Genome Institute (JGI-PGF)"/>
            <person name="Lucas S."/>
            <person name="Copeland A."/>
            <person name="Lapidus A."/>
            <person name="Bruce D."/>
            <person name="Goodwin L."/>
            <person name="Pitluck S."/>
            <person name="Kyrpides N."/>
            <person name="Mavromatis K."/>
            <person name="Ivanova N."/>
            <person name="Zeytun A."/>
            <person name="Brettin T."/>
            <person name="Detter J.C."/>
            <person name="Tapia R."/>
            <person name="Han C."/>
            <person name="Land M."/>
            <person name="Hauser L."/>
            <person name="Markowitz V."/>
            <person name="Cheng J.-F."/>
            <person name="Hugenholtz P."/>
            <person name="Woyke T."/>
            <person name="Wu D."/>
            <person name="Spring S."/>
            <person name="Schroeder M."/>
            <person name="Brambilla E."/>
            <person name="Klenk H.-P."/>
            <person name="Eisen J.A."/>
        </authorList>
    </citation>
    <scope>NUCLEOTIDE SEQUENCE [LARGE SCALE GENOMIC DNA]</scope>
    <source>
        <strain evidence="8 9">DSM 5069</strain>
    </source>
</reference>
<dbReference type="OrthoDB" id="871140at2"/>
<dbReference type="HOGENOM" id="CLU_013386_1_2_0"/>